<evidence type="ECO:0000313" key="3">
    <source>
        <dbReference type="EMBL" id="SDO31516.1"/>
    </source>
</evidence>
<organism evidence="3 4">
    <name type="scientific">Prevotella communis</name>
    <dbReference type="NCBI Taxonomy" id="2913614"/>
    <lineage>
        <taxon>Bacteria</taxon>
        <taxon>Pseudomonadati</taxon>
        <taxon>Bacteroidota</taxon>
        <taxon>Bacteroidia</taxon>
        <taxon>Bacteroidales</taxon>
        <taxon>Prevotellaceae</taxon>
        <taxon>Prevotella</taxon>
    </lineage>
</organism>
<evidence type="ECO:0000256" key="1">
    <source>
        <dbReference type="SAM" id="MobiDB-lite"/>
    </source>
</evidence>
<dbReference type="RefSeq" id="WP_143005776.1">
    <property type="nucleotide sequence ID" value="NZ_FNIW01000015.1"/>
</dbReference>
<sequence length="147" mass="17246">MKLRKVGILLVTIFLCCPMAMAQTSPAISWKYSNHFPELPPFSVVFDINLFQRSMPHPVQMTLDSKQDKDTASCQSVILRHKEQKMESQYHFKYRPDYSKMVDNLGDIRDRIVRERRVKEGKPLQPLPPLPSSSFSRNRHGRNVFRR</sequence>
<evidence type="ECO:0000313" key="4">
    <source>
        <dbReference type="Proteomes" id="UP000199134"/>
    </source>
</evidence>
<feature type="signal peptide" evidence="2">
    <location>
        <begin position="1"/>
        <end position="22"/>
    </location>
</feature>
<keyword evidence="2" id="KW-0732">Signal</keyword>
<feature type="compositionally biased region" description="Basic residues" evidence="1">
    <location>
        <begin position="137"/>
        <end position="147"/>
    </location>
</feature>
<name>A0A1H0IJJ7_9BACT</name>
<feature type="region of interest" description="Disordered" evidence="1">
    <location>
        <begin position="116"/>
        <end position="147"/>
    </location>
</feature>
<gene>
    <name evidence="3" type="ORF">SAMN04487900_11530</name>
</gene>
<feature type="chain" id="PRO_5011467199" evidence="2">
    <location>
        <begin position="23"/>
        <end position="147"/>
    </location>
</feature>
<dbReference type="Proteomes" id="UP000199134">
    <property type="component" value="Unassembled WGS sequence"/>
</dbReference>
<dbReference type="AlphaFoldDB" id="A0A1H0IJJ7"/>
<dbReference type="EMBL" id="FNIW01000015">
    <property type="protein sequence ID" value="SDO31516.1"/>
    <property type="molecule type" value="Genomic_DNA"/>
</dbReference>
<proteinExistence type="predicted"/>
<protein>
    <submittedName>
        <fullName evidence="3">Uncharacterized protein</fullName>
    </submittedName>
</protein>
<evidence type="ECO:0000256" key="2">
    <source>
        <dbReference type="SAM" id="SignalP"/>
    </source>
</evidence>
<comment type="caution">
    <text evidence="3">The sequence shown here is derived from an EMBL/GenBank/DDBJ whole genome shotgun (WGS) entry which is preliminary data.</text>
</comment>
<accession>A0A1H0IJJ7</accession>
<reference evidence="4" key="1">
    <citation type="submission" date="2016-10" db="EMBL/GenBank/DDBJ databases">
        <authorList>
            <person name="de Groot N.N."/>
        </authorList>
    </citation>
    <scope>NUCLEOTIDE SEQUENCE [LARGE SCALE GENOMIC DNA]</scope>
    <source>
        <strain evidence="4">BP1-145</strain>
    </source>
</reference>